<gene>
    <name evidence="2" type="ORF">Afil01_58380</name>
</gene>
<evidence type="ECO:0000256" key="1">
    <source>
        <dbReference type="SAM" id="Phobius"/>
    </source>
</evidence>
<reference evidence="2" key="1">
    <citation type="submission" date="2023-03" db="EMBL/GenBank/DDBJ databases">
        <title>Actinorhabdospora filicis NBRC 111898.</title>
        <authorList>
            <person name="Ichikawa N."/>
            <person name="Sato H."/>
            <person name="Tonouchi N."/>
        </authorList>
    </citation>
    <scope>NUCLEOTIDE SEQUENCE</scope>
    <source>
        <strain evidence="2">NBRC 111898</strain>
    </source>
</reference>
<protein>
    <submittedName>
        <fullName evidence="2">Uncharacterized protein</fullName>
    </submittedName>
</protein>
<dbReference type="AlphaFoldDB" id="A0A9W6SRI7"/>
<evidence type="ECO:0000313" key="3">
    <source>
        <dbReference type="Proteomes" id="UP001165079"/>
    </source>
</evidence>
<accession>A0A9W6SRI7</accession>
<organism evidence="2 3">
    <name type="scientific">Actinorhabdospora filicis</name>
    <dbReference type="NCBI Taxonomy" id="1785913"/>
    <lineage>
        <taxon>Bacteria</taxon>
        <taxon>Bacillati</taxon>
        <taxon>Actinomycetota</taxon>
        <taxon>Actinomycetes</taxon>
        <taxon>Micromonosporales</taxon>
        <taxon>Micromonosporaceae</taxon>
        <taxon>Actinorhabdospora</taxon>
    </lineage>
</organism>
<keyword evidence="1" id="KW-0812">Transmembrane</keyword>
<dbReference type="EMBL" id="BSTX01000004">
    <property type="protein sequence ID" value="GLZ81031.1"/>
    <property type="molecule type" value="Genomic_DNA"/>
</dbReference>
<sequence length="82" mass="8705">MTGMARVRVGVRAAVAVVVVRHRAMGGVVVALVTCMVPVARVTGVLIVHGVIFAHTVALVFRSVSHAREHIPPWGTCPVMIQ</sequence>
<keyword evidence="1" id="KW-0472">Membrane</keyword>
<dbReference type="Proteomes" id="UP001165079">
    <property type="component" value="Unassembled WGS sequence"/>
</dbReference>
<keyword evidence="3" id="KW-1185">Reference proteome</keyword>
<proteinExistence type="predicted"/>
<keyword evidence="1" id="KW-1133">Transmembrane helix</keyword>
<evidence type="ECO:0000313" key="2">
    <source>
        <dbReference type="EMBL" id="GLZ81031.1"/>
    </source>
</evidence>
<feature type="transmembrane region" description="Helical" evidence="1">
    <location>
        <begin position="41"/>
        <end position="61"/>
    </location>
</feature>
<name>A0A9W6SRI7_9ACTN</name>
<comment type="caution">
    <text evidence="2">The sequence shown here is derived from an EMBL/GenBank/DDBJ whole genome shotgun (WGS) entry which is preliminary data.</text>
</comment>